<dbReference type="GO" id="GO:0005737">
    <property type="term" value="C:cytoplasm"/>
    <property type="evidence" value="ECO:0007669"/>
    <property type="project" value="InterPro"/>
</dbReference>
<evidence type="ECO:0000313" key="2">
    <source>
        <dbReference type="EMBL" id="CDP37557.1"/>
    </source>
</evidence>
<protein>
    <submittedName>
        <fullName evidence="2">ARAD1D14190p</fullName>
    </submittedName>
</protein>
<dbReference type="SUPFAM" id="SSF64182">
    <property type="entry name" value="DHH phosphoesterases"/>
    <property type="match status" value="1"/>
</dbReference>
<dbReference type="InterPro" id="IPR004097">
    <property type="entry name" value="DHHA2"/>
</dbReference>
<dbReference type="PANTHER" id="PTHR12112">
    <property type="entry name" value="BNIP - RELATED"/>
    <property type="match status" value="1"/>
</dbReference>
<gene>
    <name evidence="2" type="ORF">GNLVRS02_ARAD1D14190g</name>
</gene>
<reference evidence="2" key="1">
    <citation type="submission" date="2014-02" db="EMBL/GenBank/DDBJ databases">
        <authorList>
            <person name="Genoscope - CEA"/>
        </authorList>
    </citation>
    <scope>NUCLEOTIDE SEQUENCE</scope>
    <source>
        <strain evidence="2">LS3</strain>
    </source>
</reference>
<dbReference type="PhylomeDB" id="A0A060TFB3"/>
<dbReference type="Gene3D" id="3.90.1640.10">
    <property type="entry name" value="inorganic pyrophosphatase (n-terminal core)"/>
    <property type="match status" value="1"/>
</dbReference>
<dbReference type="InterPro" id="IPR038222">
    <property type="entry name" value="DHHA2_dom_sf"/>
</dbReference>
<organism evidence="2">
    <name type="scientific">Blastobotrys adeninivorans</name>
    <name type="common">Yeast</name>
    <name type="synonym">Arxula adeninivorans</name>
    <dbReference type="NCBI Taxonomy" id="409370"/>
    <lineage>
        <taxon>Eukaryota</taxon>
        <taxon>Fungi</taxon>
        <taxon>Dikarya</taxon>
        <taxon>Ascomycota</taxon>
        <taxon>Saccharomycotina</taxon>
        <taxon>Dipodascomycetes</taxon>
        <taxon>Dipodascales</taxon>
        <taxon>Trichomonascaceae</taxon>
        <taxon>Blastobotrys</taxon>
    </lineage>
</organism>
<name>A0A060TFB3_BLAAD</name>
<reference evidence="2" key="2">
    <citation type="submission" date="2014-06" db="EMBL/GenBank/DDBJ databases">
        <title>The complete genome of Blastobotrys (Arxula) adeninivorans LS3 - a yeast of biotechnological interest.</title>
        <authorList>
            <person name="Kunze G."/>
            <person name="Gaillardin C."/>
            <person name="Czernicka M."/>
            <person name="Durrens P."/>
            <person name="Martin T."/>
            <person name="Boer E."/>
            <person name="Gabaldon T."/>
            <person name="Cruz J."/>
            <person name="Talla E."/>
            <person name="Marck C."/>
            <person name="Goffeau A."/>
            <person name="Barbe V."/>
            <person name="Baret P."/>
            <person name="Baronian K."/>
            <person name="Beier S."/>
            <person name="Bleykasten C."/>
            <person name="Bode R."/>
            <person name="Casaregola S."/>
            <person name="Despons L."/>
            <person name="Fairhead C."/>
            <person name="Giersberg M."/>
            <person name="Gierski P."/>
            <person name="Hahnel U."/>
            <person name="Hartmann A."/>
            <person name="Jankowska D."/>
            <person name="Jubin C."/>
            <person name="Jung P."/>
            <person name="Lafontaine I."/>
            <person name="Leh-Louis V."/>
            <person name="Lemaire M."/>
            <person name="Marcet-Houben M."/>
            <person name="Mascher M."/>
            <person name="Morel G."/>
            <person name="Richard G.-F."/>
            <person name="Riechen J."/>
            <person name="Sacerdot C."/>
            <person name="Sarkar A."/>
            <person name="Savel G."/>
            <person name="Schacherer J."/>
            <person name="Sherman D."/>
            <person name="Straub M.-L."/>
            <person name="Stein N."/>
            <person name="Thierry A."/>
            <person name="Trautwein-Schult A."/>
            <person name="Westhof E."/>
            <person name="Worch S."/>
            <person name="Dujon B."/>
            <person name="Souciet J.-L."/>
            <person name="Wincker P."/>
            <person name="Scholz U."/>
            <person name="Neuveglise N."/>
        </authorList>
    </citation>
    <scope>NUCLEOTIDE SEQUENCE</scope>
    <source>
        <strain evidence="2">LS3</strain>
    </source>
</reference>
<dbReference type="PANTHER" id="PTHR12112:SF39">
    <property type="entry name" value="EG:152A3.5 PROTEIN (FBGN0003116_PN PROTEIN)"/>
    <property type="match status" value="1"/>
</dbReference>
<feature type="domain" description="DHHA2" evidence="1">
    <location>
        <begin position="260"/>
        <end position="404"/>
    </location>
</feature>
<dbReference type="AlphaFoldDB" id="A0A060TFB3"/>
<dbReference type="GO" id="GO:0004309">
    <property type="term" value="F:exopolyphosphatase activity"/>
    <property type="evidence" value="ECO:0007669"/>
    <property type="project" value="TreeGrafter"/>
</dbReference>
<dbReference type="SMART" id="SM01131">
    <property type="entry name" value="DHHA2"/>
    <property type="match status" value="1"/>
</dbReference>
<dbReference type="Gene3D" id="3.10.310.20">
    <property type="entry name" value="DHHA2 domain"/>
    <property type="match status" value="1"/>
</dbReference>
<sequence>MMALLLYFIGDQVIEIRFVGSRITTMSVSNFVKNSVQALKSLRPDGKALFVTGNESADLDSCASSILNSFLFHSSIESKTWTGFRPDVVVPLINVPRDDFTIRQDVVHLMSEIGISSHSLFFRDDLERLTTENILPKTSCYSFLVDFNKLTPPLDEIFEDRVVGILDHHEDEGLYKQSIDKYGSNGSNVHKPRWIQKSGSCSSLVVKYWAELLGQPLSEEVKLLALGPLLIDTSNMASKVEPVDQEVYEMLAPRESVQMFKTLKHYKTTLDGLSGTDILKKDYKQWGAGENIGISSVPQSLEWICGQHKDFWADIKDRAKQLNVSIYGVMTSYSENDEFKRDLALLGTTEKAKDIINQFVKADGSELQLEPVSISGLSEHASVFMQKNVAASRKQVAPLLRQFVQKVTGK</sequence>
<proteinExistence type="predicted"/>
<dbReference type="InterPro" id="IPR038763">
    <property type="entry name" value="DHH_sf"/>
</dbReference>
<accession>A0A060TFB3</accession>
<evidence type="ECO:0000259" key="1">
    <source>
        <dbReference type="SMART" id="SM01131"/>
    </source>
</evidence>
<dbReference type="EMBL" id="HG937694">
    <property type="protein sequence ID" value="CDP37557.1"/>
    <property type="molecule type" value="Genomic_DNA"/>
</dbReference>
<dbReference type="Pfam" id="PF02833">
    <property type="entry name" value="DHHA2"/>
    <property type="match status" value="1"/>
</dbReference>